<evidence type="ECO:0000313" key="2">
    <source>
        <dbReference type="EMBL" id="KFX50692.1"/>
    </source>
</evidence>
<accession>A0A093VDS7</accession>
<feature type="region of interest" description="Disordered" evidence="1">
    <location>
        <begin position="1"/>
        <end position="61"/>
    </location>
</feature>
<feature type="region of interest" description="Disordered" evidence="1">
    <location>
        <begin position="88"/>
        <end position="109"/>
    </location>
</feature>
<feature type="compositionally biased region" description="Acidic residues" evidence="1">
    <location>
        <begin position="34"/>
        <end position="49"/>
    </location>
</feature>
<name>A0A093VDS7_TALMA</name>
<dbReference type="AlphaFoldDB" id="A0A093VDS7"/>
<proteinExistence type="predicted"/>
<feature type="compositionally biased region" description="Basic and acidic residues" evidence="1">
    <location>
        <begin position="50"/>
        <end position="61"/>
    </location>
</feature>
<organism evidence="2">
    <name type="scientific">Talaromyces marneffei PM1</name>
    <dbReference type="NCBI Taxonomy" id="1077442"/>
    <lineage>
        <taxon>Eukaryota</taxon>
        <taxon>Fungi</taxon>
        <taxon>Dikarya</taxon>
        <taxon>Ascomycota</taxon>
        <taxon>Pezizomycotina</taxon>
        <taxon>Eurotiomycetes</taxon>
        <taxon>Eurotiomycetidae</taxon>
        <taxon>Eurotiales</taxon>
        <taxon>Trichocomaceae</taxon>
        <taxon>Talaromyces</taxon>
        <taxon>Talaromyces sect. Talaromyces</taxon>
    </lineage>
</organism>
<comment type="caution">
    <text evidence="2">The sequence shown here is derived from an EMBL/GenBank/DDBJ whole genome shotgun (WGS) entry which is preliminary data.</text>
</comment>
<reference key="1">
    <citation type="journal article" date="2014" name="PLoS Genet.">
        <title>Signature Gene Expression Reveals Novel Clues to the Molecular Mechanisms of Dimorphic Transition in Penicillium marneffei.</title>
        <authorList>
            <person name="Yang E."/>
            <person name="Wang G."/>
            <person name="Cai J."/>
            <person name="Woo P.C."/>
            <person name="Lau S.K."/>
            <person name="Yuen K.-Y."/>
            <person name="Chow W.-N."/>
            <person name="Lin X."/>
        </authorList>
    </citation>
    <scope>NUCLEOTIDE SEQUENCE [LARGE SCALE GENOMIC DNA]</scope>
    <source>
        <strain>PM1</strain>
    </source>
</reference>
<protein>
    <submittedName>
        <fullName evidence="2">Transient receptor potential cation channel subfamily M member 1</fullName>
    </submittedName>
</protein>
<keyword evidence="2" id="KW-0675">Receptor</keyword>
<feature type="compositionally biased region" description="Basic and acidic residues" evidence="1">
    <location>
        <begin position="1"/>
        <end position="22"/>
    </location>
</feature>
<reference evidence="2" key="2">
    <citation type="journal article" date="2014" name="PLoS Genet.">
        <title>Signature gene expression reveals novel clues to the molecular mechanisms of dimorphic transition in Penicillium marneffei.</title>
        <authorList>
            <person name="Yang E."/>
            <person name="Wang G."/>
            <person name="Cai J."/>
            <person name="Woo P.C."/>
            <person name="Lau S.K."/>
            <person name="Yuen K.-Y."/>
            <person name="Chow W.-N."/>
            <person name="Lin X."/>
        </authorList>
    </citation>
    <scope>NUCLEOTIDE SEQUENCE</scope>
    <source>
        <strain evidence="2">PM1</strain>
    </source>
</reference>
<gene>
    <name evidence="2" type="ORF">GQ26_0060090</name>
</gene>
<dbReference type="HOGENOM" id="CLU_2185703_0_0_1"/>
<dbReference type="EMBL" id="JPOX01000006">
    <property type="protein sequence ID" value="KFX50692.1"/>
    <property type="molecule type" value="Genomic_DNA"/>
</dbReference>
<sequence length="109" mass="12517">MNELKIEDEKTGGLPVEDRVFDNEEVDGMKYGGEEEEEEEDDDDDDGQEDGEKGEKEGEHEENRFVWLCEYTWFHDAKMLIALLLPNPLDQGHSDSAVAPQKHVQQSHN</sequence>
<evidence type="ECO:0000256" key="1">
    <source>
        <dbReference type="SAM" id="MobiDB-lite"/>
    </source>
</evidence>